<evidence type="ECO:0000313" key="2">
    <source>
        <dbReference type="EMBL" id="MBO8465178.1"/>
    </source>
</evidence>
<name>A0A9D9I4V9_9BACT</name>
<gene>
    <name evidence="2" type="ORF">IAB93_04170</name>
</gene>
<protein>
    <submittedName>
        <fullName evidence="2">Uncharacterized protein</fullName>
    </submittedName>
</protein>
<reference evidence="2" key="2">
    <citation type="journal article" date="2021" name="PeerJ">
        <title>Extensive microbial diversity within the chicken gut microbiome revealed by metagenomics and culture.</title>
        <authorList>
            <person name="Gilroy R."/>
            <person name="Ravi A."/>
            <person name="Getino M."/>
            <person name="Pursley I."/>
            <person name="Horton D.L."/>
            <person name="Alikhan N.F."/>
            <person name="Baker D."/>
            <person name="Gharbi K."/>
            <person name="Hall N."/>
            <person name="Watson M."/>
            <person name="Adriaenssens E.M."/>
            <person name="Foster-Nyarko E."/>
            <person name="Jarju S."/>
            <person name="Secka A."/>
            <person name="Antonio M."/>
            <person name="Oren A."/>
            <person name="Chaudhuri R.R."/>
            <person name="La Ragione R."/>
            <person name="Hildebrand F."/>
            <person name="Pallen M.J."/>
        </authorList>
    </citation>
    <scope>NUCLEOTIDE SEQUENCE</scope>
    <source>
        <strain evidence="2">10037</strain>
    </source>
</reference>
<accession>A0A9D9I4V9</accession>
<reference evidence="2" key="1">
    <citation type="submission" date="2020-10" db="EMBL/GenBank/DDBJ databases">
        <authorList>
            <person name="Gilroy R."/>
        </authorList>
    </citation>
    <scope>NUCLEOTIDE SEQUENCE</scope>
    <source>
        <strain evidence="2">10037</strain>
    </source>
</reference>
<dbReference type="AlphaFoldDB" id="A0A9D9I4V9"/>
<proteinExistence type="predicted"/>
<comment type="caution">
    <text evidence="2">The sequence shown here is derived from an EMBL/GenBank/DDBJ whole genome shotgun (WGS) entry which is preliminary data.</text>
</comment>
<organism evidence="2 3">
    <name type="scientific">Candidatus Merdivivens pullistercoris</name>
    <dbReference type="NCBI Taxonomy" id="2840873"/>
    <lineage>
        <taxon>Bacteria</taxon>
        <taxon>Pseudomonadati</taxon>
        <taxon>Bacteroidota</taxon>
        <taxon>Bacteroidia</taxon>
        <taxon>Bacteroidales</taxon>
        <taxon>Muribaculaceae</taxon>
        <taxon>Muribaculaceae incertae sedis</taxon>
        <taxon>Candidatus Merdivivens</taxon>
    </lineage>
</organism>
<sequence>MNPVLTSTTIDDEISVPDEGGEYSITYKITNPADDGKIEAFISSGGEDWIDNVDSETMEVVKFTALQNVSDEIRTTSIKVSYTYAGGEEQSFSVRITQEAAESSDNPDPDDPDDPDDPEVPSEAPFTITILGVTYSTAEILIEPDDYSMPYIVWVDIADKIEGVSDDELFAIDMQIAESTASMLGMDLHGYISWITKNGEQNNTQSKLDPDTEYAVWCYGIDNSGSYPERTTDIAREMFTTEVLEITENGITLDVEVTDDTFSAVATPYTNDRYYNLNWNSESVLQQEGFTEGTPAERCYQFELDYMTEYSAFYPPTSWANVKQGPATTSAVFNKADTYYVFAYFMNDDGTLDGDIYIKTIEYDGNNSTVLDAPRMSFIRGDVAVD</sequence>
<feature type="compositionally biased region" description="Acidic residues" evidence="1">
    <location>
        <begin position="105"/>
        <end position="120"/>
    </location>
</feature>
<dbReference type="Proteomes" id="UP000823597">
    <property type="component" value="Unassembled WGS sequence"/>
</dbReference>
<evidence type="ECO:0000313" key="3">
    <source>
        <dbReference type="Proteomes" id="UP000823597"/>
    </source>
</evidence>
<feature type="region of interest" description="Disordered" evidence="1">
    <location>
        <begin position="97"/>
        <end position="123"/>
    </location>
</feature>
<dbReference type="EMBL" id="JADIME010000043">
    <property type="protein sequence ID" value="MBO8465178.1"/>
    <property type="molecule type" value="Genomic_DNA"/>
</dbReference>
<evidence type="ECO:0000256" key="1">
    <source>
        <dbReference type="SAM" id="MobiDB-lite"/>
    </source>
</evidence>